<evidence type="ECO:0000313" key="1">
    <source>
        <dbReference type="EMBL" id="TDF92553.1"/>
    </source>
</evidence>
<keyword evidence="1" id="KW-0167">Capsid protein</keyword>
<dbReference type="Pfam" id="PF08757">
    <property type="entry name" value="CotH"/>
    <property type="match status" value="1"/>
</dbReference>
<dbReference type="OrthoDB" id="3235126at2"/>
<reference evidence="1 2" key="1">
    <citation type="submission" date="2019-03" db="EMBL/GenBank/DDBJ databases">
        <title>This is whole genome sequence of Paenibacillus sp MS74 strain.</title>
        <authorList>
            <person name="Trinh H.N."/>
        </authorList>
    </citation>
    <scope>NUCLEOTIDE SEQUENCE [LARGE SCALE GENOMIC DNA]</scope>
    <source>
        <strain evidence="1 2">MS74</strain>
    </source>
</reference>
<organism evidence="1 2">
    <name type="scientific">Paenibacillus piri</name>
    <dbReference type="NCBI Taxonomy" id="2547395"/>
    <lineage>
        <taxon>Bacteria</taxon>
        <taxon>Bacillati</taxon>
        <taxon>Bacillota</taxon>
        <taxon>Bacilli</taxon>
        <taxon>Bacillales</taxon>
        <taxon>Paenibacillaceae</taxon>
        <taxon>Paenibacillus</taxon>
    </lineage>
</organism>
<evidence type="ECO:0000313" key="2">
    <source>
        <dbReference type="Proteomes" id="UP000295636"/>
    </source>
</evidence>
<dbReference type="RefSeq" id="WP_133235081.1">
    <property type="nucleotide sequence ID" value="NZ_SMRT01000020.1"/>
</dbReference>
<proteinExistence type="predicted"/>
<sequence>MYDCSSITTYYITVDPEPFASLNVNVSAELWIPAVLRLDRDEYQIKLAFRGAHTRKFPKKSFQIQFTYPELYEGQREIHLNAEYADPSLIRNKLSFEFFAGIGVLSPQTHYVLLYINEAFAGIYLKLEAVDELFLQRRELPVGPIYYAVNSDANFSLLQSRTDEVKDALEAGYVRKYGTDDDDQRLRAFIYTINITPVAQFEEAIEKLLDVDSYLRWLAGAVCTQNLDGFIHNYALYQNSQTGCFAIIPWDYDATWGRNVNGRILHPNRLAIDGRNTLSARILDIPKFRQYYCEILENILQTQFTEHKLEPMITALHECLEPFIGLDPYKKALAEEFASEPAFILSFIGKRNAFLQEQLESFKKIN</sequence>
<comment type="caution">
    <text evidence="1">The sequence shown here is derived from an EMBL/GenBank/DDBJ whole genome shotgun (WGS) entry which is preliminary data.</text>
</comment>
<accession>A0A4R5KBF4</accession>
<keyword evidence="1" id="KW-0946">Virion</keyword>
<dbReference type="AlphaFoldDB" id="A0A4R5KBF4"/>
<gene>
    <name evidence="1" type="ORF">E1757_29660</name>
</gene>
<dbReference type="PANTHER" id="PTHR40050:SF1">
    <property type="entry name" value="INNER SPORE COAT PROTEIN H"/>
    <property type="match status" value="1"/>
</dbReference>
<protein>
    <submittedName>
        <fullName evidence="1">Spore coat protein</fullName>
    </submittedName>
</protein>
<dbReference type="Proteomes" id="UP000295636">
    <property type="component" value="Unassembled WGS sequence"/>
</dbReference>
<dbReference type="EMBL" id="SMRT01000020">
    <property type="protein sequence ID" value="TDF92553.1"/>
    <property type="molecule type" value="Genomic_DNA"/>
</dbReference>
<keyword evidence="2" id="KW-1185">Reference proteome</keyword>
<dbReference type="InterPro" id="IPR014867">
    <property type="entry name" value="Spore_coat_CotH_CotH2/3/7"/>
</dbReference>
<name>A0A4R5KBF4_9BACL</name>
<dbReference type="PANTHER" id="PTHR40050">
    <property type="entry name" value="INNER SPORE COAT PROTEIN H"/>
    <property type="match status" value="1"/>
</dbReference>